<name>A0A254TGF7_9BURK</name>
<protein>
    <submittedName>
        <fullName evidence="2">Uncharacterized protein</fullName>
    </submittedName>
</protein>
<feature type="transmembrane region" description="Helical" evidence="1">
    <location>
        <begin position="48"/>
        <end position="69"/>
    </location>
</feature>
<evidence type="ECO:0000256" key="1">
    <source>
        <dbReference type="SAM" id="Phobius"/>
    </source>
</evidence>
<organism evidence="2 3">
    <name type="scientific">Noviherbaspirillum denitrificans</name>
    <dbReference type="NCBI Taxonomy" id="1968433"/>
    <lineage>
        <taxon>Bacteria</taxon>
        <taxon>Pseudomonadati</taxon>
        <taxon>Pseudomonadota</taxon>
        <taxon>Betaproteobacteria</taxon>
        <taxon>Burkholderiales</taxon>
        <taxon>Oxalobacteraceae</taxon>
        <taxon>Noviherbaspirillum</taxon>
    </lineage>
</organism>
<dbReference type="EMBL" id="LSTO01000001">
    <property type="protein sequence ID" value="OWW21694.1"/>
    <property type="molecule type" value="Genomic_DNA"/>
</dbReference>
<dbReference type="InterPro" id="IPR010645">
    <property type="entry name" value="MFS_4"/>
</dbReference>
<feature type="transmembrane region" description="Helical" evidence="1">
    <location>
        <begin position="75"/>
        <end position="93"/>
    </location>
</feature>
<proteinExistence type="predicted"/>
<evidence type="ECO:0000313" key="2">
    <source>
        <dbReference type="EMBL" id="OWW21694.1"/>
    </source>
</evidence>
<gene>
    <name evidence="2" type="ORF">AYR66_21590</name>
</gene>
<sequence>MAAGVALPVVMPGFAAVFIAALCVGGTFMVITLAALQEGKRIAGSNATVLIAAMTSAFAAGQIIGPLTVSGSSGFSTALIIAAVLLAGSALLLRRGQPH</sequence>
<keyword evidence="1" id="KW-0812">Transmembrane</keyword>
<evidence type="ECO:0000313" key="3">
    <source>
        <dbReference type="Proteomes" id="UP000197535"/>
    </source>
</evidence>
<reference evidence="2 3" key="1">
    <citation type="submission" date="2016-02" db="EMBL/GenBank/DDBJ databases">
        <authorList>
            <person name="Wen L."/>
            <person name="He K."/>
            <person name="Yang H."/>
        </authorList>
    </citation>
    <scope>NUCLEOTIDE SEQUENCE [LARGE SCALE GENOMIC DNA]</scope>
    <source>
        <strain evidence="2 3">TSA40</strain>
    </source>
</reference>
<accession>A0A254TGF7</accession>
<feature type="transmembrane region" description="Helical" evidence="1">
    <location>
        <begin position="14"/>
        <end position="36"/>
    </location>
</feature>
<keyword evidence="3" id="KW-1185">Reference proteome</keyword>
<dbReference type="Pfam" id="PF06779">
    <property type="entry name" value="MFS_4"/>
    <property type="match status" value="1"/>
</dbReference>
<dbReference type="AlphaFoldDB" id="A0A254TGF7"/>
<comment type="caution">
    <text evidence="2">The sequence shown here is derived from an EMBL/GenBank/DDBJ whole genome shotgun (WGS) entry which is preliminary data.</text>
</comment>
<keyword evidence="1" id="KW-0472">Membrane</keyword>
<keyword evidence="1" id="KW-1133">Transmembrane helix</keyword>
<dbReference type="Proteomes" id="UP000197535">
    <property type="component" value="Unassembled WGS sequence"/>
</dbReference>